<accession>A0A6S6UEQ5</accession>
<sequence length="174" mass="19960">KIDYPKKKMLVTQKKVGEATKQIETLSKSTWTYLCDHGEKLDSRKSSIYRNSPRFSIFGVGEYTFKPWKVVISGLYKNTRFSKIGCHEGKPIVVDDTCYMLGFDSEKEADFVLSLLLSDVCQDFISSIVFLDNKRPITVALLSRINLRKIAELLGVEKKYEGLFIENEQQMSLL</sequence>
<reference evidence="1" key="1">
    <citation type="submission" date="2020-01" db="EMBL/GenBank/DDBJ databases">
        <authorList>
            <person name="Meier V. D."/>
            <person name="Meier V D."/>
        </authorList>
    </citation>
    <scope>NUCLEOTIDE SEQUENCE</scope>
    <source>
        <strain evidence="1">HLG_WM_MAG_01</strain>
    </source>
</reference>
<dbReference type="AlphaFoldDB" id="A0A6S6UEQ5"/>
<gene>
    <name evidence="1" type="ORF">HELGO_WM67551</name>
</gene>
<name>A0A6S6UEQ5_9BACT</name>
<keyword evidence="1" id="KW-0808">Transferase</keyword>
<dbReference type="EMBL" id="CACVAS010000169">
    <property type="protein sequence ID" value="CAA6828114.1"/>
    <property type="molecule type" value="Genomic_DNA"/>
</dbReference>
<evidence type="ECO:0000313" key="1">
    <source>
        <dbReference type="EMBL" id="CAA6828114.1"/>
    </source>
</evidence>
<proteinExistence type="predicted"/>
<dbReference type="GO" id="GO:0032259">
    <property type="term" value="P:methylation"/>
    <property type="evidence" value="ECO:0007669"/>
    <property type="project" value="UniProtKB-KW"/>
</dbReference>
<keyword evidence="1" id="KW-0489">Methyltransferase</keyword>
<feature type="non-terminal residue" evidence="1">
    <location>
        <position position="1"/>
    </location>
</feature>
<protein>
    <submittedName>
        <fullName evidence="1">SAM-dependent methyltransferase</fullName>
    </submittedName>
</protein>
<organism evidence="1">
    <name type="scientific">uncultured Sulfurovum sp</name>
    <dbReference type="NCBI Taxonomy" id="269237"/>
    <lineage>
        <taxon>Bacteria</taxon>
        <taxon>Pseudomonadati</taxon>
        <taxon>Campylobacterota</taxon>
        <taxon>Epsilonproteobacteria</taxon>
        <taxon>Campylobacterales</taxon>
        <taxon>Sulfurovaceae</taxon>
        <taxon>Sulfurovum</taxon>
        <taxon>environmental samples</taxon>
    </lineage>
</organism>
<dbReference type="GO" id="GO:0008168">
    <property type="term" value="F:methyltransferase activity"/>
    <property type="evidence" value="ECO:0007669"/>
    <property type="project" value="UniProtKB-KW"/>
</dbReference>